<proteinExistence type="predicted"/>
<evidence type="ECO:0000313" key="3">
    <source>
        <dbReference type="EMBL" id="OOV80935.1"/>
    </source>
</evidence>
<keyword evidence="1 3" id="KW-0808">Transferase</keyword>
<keyword evidence="4" id="KW-1185">Reference proteome</keyword>
<dbReference type="AlphaFoldDB" id="A0A1T1GTX1"/>
<dbReference type="PROSITE" id="PS51186">
    <property type="entry name" value="GNAT"/>
    <property type="match status" value="1"/>
</dbReference>
<accession>A0A1T1GTX1</accession>
<protein>
    <submittedName>
        <fullName evidence="3">GNAT family N-acetyltransferase</fullName>
    </submittedName>
</protein>
<dbReference type="InterPro" id="IPR000182">
    <property type="entry name" value="GNAT_dom"/>
</dbReference>
<gene>
    <name evidence="3" type="ORF">B1202_13000</name>
</gene>
<dbReference type="GO" id="GO:0008080">
    <property type="term" value="F:N-acetyltransferase activity"/>
    <property type="evidence" value="ECO:0007669"/>
    <property type="project" value="InterPro"/>
</dbReference>
<evidence type="ECO:0000259" key="2">
    <source>
        <dbReference type="PROSITE" id="PS51186"/>
    </source>
</evidence>
<dbReference type="CDD" id="cd04301">
    <property type="entry name" value="NAT_SF"/>
    <property type="match status" value="1"/>
</dbReference>
<organism evidence="3 4">
    <name type="scientific">Acinetobacter amyesii</name>
    <dbReference type="NCBI Taxonomy" id="2942470"/>
    <lineage>
        <taxon>Bacteria</taxon>
        <taxon>Pseudomonadati</taxon>
        <taxon>Pseudomonadota</taxon>
        <taxon>Gammaproteobacteria</taxon>
        <taxon>Moraxellales</taxon>
        <taxon>Moraxellaceae</taxon>
        <taxon>Acinetobacter</taxon>
    </lineage>
</organism>
<dbReference type="RefSeq" id="WP_078191049.1">
    <property type="nucleotide sequence ID" value="NZ_JAMCOZ010000013.1"/>
</dbReference>
<dbReference type="InterPro" id="IPR050769">
    <property type="entry name" value="NAT_camello-type"/>
</dbReference>
<dbReference type="PANTHER" id="PTHR13947:SF37">
    <property type="entry name" value="LD18367P"/>
    <property type="match status" value="1"/>
</dbReference>
<dbReference type="Proteomes" id="UP000191160">
    <property type="component" value="Unassembled WGS sequence"/>
</dbReference>
<dbReference type="SUPFAM" id="SSF55729">
    <property type="entry name" value="Acyl-CoA N-acyltransferases (Nat)"/>
    <property type="match status" value="1"/>
</dbReference>
<evidence type="ECO:0000256" key="1">
    <source>
        <dbReference type="ARBA" id="ARBA00022679"/>
    </source>
</evidence>
<sequence length="161" mass="17923">MFQIRPLQLEDNASIANVIRTVSKEFGLAPESGFAVADPILDDLYHVYAQANAQYWVIENQHGTILGGGGLSPLVGDSSILEIQKMYFMPELRGHGLAKDILELCFQFAKDHNFKACYLETTHTLGQAVKLYEKVGFQHLQAPKGNTGHSQACEIWMLKTL</sequence>
<feature type="domain" description="N-acetyltransferase" evidence="2">
    <location>
        <begin position="2"/>
        <end position="161"/>
    </location>
</feature>
<dbReference type="PANTHER" id="PTHR13947">
    <property type="entry name" value="GNAT FAMILY N-ACETYLTRANSFERASE"/>
    <property type="match status" value="1"/>
</dbReference>
<name>A0A1T1GTX1_9GAMM</name>
<dbReference type="EMBL" id="MVKX01000008">
    <property type="protein sequence ID" value="OOV80935.1"/>
    <property type="molecule type" value="Genomic_DNA"/>
</dbReference>
<dbReference type="InterPro" id="IPR016181">
    <property type="entry name" value="Acyl_CoA_acyltransferase"/>
</dbReference>
<comment type="caution">
    <text evidence="3">The sequence shown here is derived from an EMBL/GenBank/DDBJ whole genome shotgun (WGS) entry which is preliminary data.</text>
</comment>
<dbReference type="Gene3D" id="3.40.630.30">
    <property type="match status" value="1"/>
</dbReference>
<reference evidence="3 4" key="1">
    <citation type="submission" date="2017-02" db="EMBL/GenBank/DDBJ databases">
        <title>Acinetobacter sp. ANC 4945, whole genome shotgun sequencing project.</title>
        <authorList>
            <person name="Radolfova-Krizova L."/>
            <person name="Al Atrouni A."/>
            <person name="Nemec A."/>
        </authorList>
    </citation>
    <scope>NUCLEOTIDE SEQUENCE [LARGE SCALE GENOMIC DNA]</scope>
    <source>
        <strain evidence="3 4">ANC 4945</strain>
    </source>
</reference>
<evidence type="ECO:0000313" key="4">
    <source>
        <dbReference type="Proteomes" id="UP000191160"/>
    </source>
</evidence>
<dbReference type="Pfam" id="PF00583">
    <property type="entry name" value="Acetyltransf_1"/>
    <property type="match status" value="1"/>
</dbReference>